<protein>
    <submittedName>
        <fullName evidence="3">Uncharacterized protein</fullName>
    </submittedName>
</protein>
<dbReference type="PANTHER" id="PTHR11475:SF86">
    <property type="entry name" value="PEROXIDASE"/>
    <property type="match status" value="1"/>
</dbReference>
<dbReference type="VEuPathDB" id="VectorBase:AFAF013075"/>
<reference evidence="4" key="1">
    <citation type="submission" date="2014-01" db="EMBL/GenBank/DDBJ databases">
        <title>The Genome Sequence of Anopheles farauti FAR1 (V2).</title>
        <authorList>
            <consortium name="The Broad Institute Genomics Platform"/>
            <person name="Neafsey D.E."/>
            <person name="Besansky N."/>
            <person name="Howell P."/>
            <person name="Walton C."/>
            <person name="Young S.K."/>
            <person name="Zeng Q."/>
            <person name="Gargeya S."/>
            <person name="Fitzgerald M."/>
            <person name="Haas B."/>
            <person name="Abouelleil A."/>
            <person name="Allen A.W."/>
            <person name="Alvarado L."/>
            <person name="Arachchi H.M."/>
            <person name="Berlin A.M."/>
            <person name="Chapman S.B."/>
            <person name="Gainer-Dewar J."/>
            <person name="Goldberg J."/>
            <person name="Griggs A."/>
            <person name="Gujja S."/>
            <person name="Hansen M."/>
            <person name="Howarth C."/>
            <person name="Imamovic A."/>
            <person name="Ireland A."/>
            <person name="Larimer J."/>
            <person name="McCowan C."/>
            <person name="Murphy C."/>
            <person name="Pearson M."/>
            <person name="Poon T.W."/>
            <person name="Priest M."/>
            <person name="Roberts A."/>
            <person name="Saif S."/>
            <person name="Shea T."/>
            <person name="Sisk P."/>
            <person name="Sykes S."/>
            <person name="Wortman J."/>
            <person name="Nusbaum C."/>
            <person name="Birren B."/>
        </authorList>
    </citation>
    <scope>NUCLEOTIDE SEQUENCE [LARGE SCALE GENOMIC DNA]</scope>
    <source>
        <strain evidence="4">FAR1</strain>
    </source>
</reference>
<evidence type="ECO:0000313" key="4">
    <source>
        <dbReference type="Proteomes" id="UP000075886"/>
    </source>
</evidence>
<dbReference type="STRING" id="69004.A0A182QMC6"/>
<dbReference type="InterPro" id="IPR019791">
    <property type="entry name" value="Haem_peroxidase_animal"/>
</dbReference>
<proteinExistence type="predicted"/>
<dbReference type="InterPro" id="IPR010255">
    <property type="entry name" value="Haem_peroxidase_sf"/>
</dbReference>
<sequence length="599" mass="66484">MLRLTPALLIFNVFVPACVLATTWLSTQMPPTTGTTSAGTASCPTSKYRSIDSSCSSRLNPTWGTANQPYASLLPPNYADGISSPPVMNDGNEYISARTISFNVFSIDEIRDPANTLLNVFFMNAIGHDLNAPAGATDNVQCCVNGQIEENAPSSCFPVPIADDDGVYTWFSIRCLNYVRVLTSPQTEPPQPAQQLNSATSLLDLSFLYGTSIAQSISLRATSGGRLQAVRRNGVEWPVINPDGCTWADVCYLVADSRSYQFPMSATVHLIFLREHNRLANQLRLLNPGWSDETLFQEARRINVAQYQRIVYYEYLPRVLGELNMLSNRLIYQETGFATDFNAFQNPSSLSEFGNILIPFMQSQLPGAINFYVNDTVQSVLLSSMEGKLTTLENVFASIFTSLLTQPANRMDSSFSIEWKNFMRRGSAAVGQDNLALDIQRMRDFGFARYNEYRSRCGLNRFATWEAYNTTIKVLCPKTLERLRLYYPSVDDLDVFVGAAFEEPIPGSLLGPTFFCLFREQFLIARTGDRYFFEAGGLEGSFTAAQLAEIRKVGMSRLMCNAFPTTAKIQANAFGPVSVNNTLAACNTLPTLNLNAWKA</sequence>
<accession>A0A182QMC6</accession>
<feature type="signal peptide" evidence="2">
    <location>
        <begin position="1"/>
        <end position="21"/>
    </location>
</feature>
<dbReference type="InterPro" id="IPR037120">
    <property type="entry name" value="Haem_peroxidase_sf_animal"/>
</dbReference>
<dbReference type="GO" id="GO:0020037">
    <property type="term" value="F:heme binding"/>
    <property type="evidence" value="ECO:0007669"/>
    <property type="project" value="InterPro"/>
</dbReference>
<dbReference type="EMBL" id="AXCN02001709">
    <property type="status" value="NOT_ANNOTATED_CDS"/>
    <property type="molecule type" value="Genomic_DNA"/>
</dbReference>
<feature type="chain" id="PRO_5008133063" evidence="2">
    <location>
        <begin position="22"/>
        <end position="599"/>
    </location>
</feature>
<evidence type="ECO:0000256" key="2">
    <source>
        <dbReference type="SAM" id="SignalP"/>
    </source>
</evidence>
<name>A0A182QMC6_9DIPT</name>
<dbReference type="AlphaFoldDB" id="A0A182QMC6"/>
<keyword evidence="1" id="KW-0575">Peroxidase</keyword>
<keyword evidence="2" id="KW-0732">Signal</keyword>
<dbReference type="PANTHER" id="PTHR11475">
    <property type="entry name" value="OXIDASE/PEROXIDASE"/>
    <property type="match status" value="1"/>
</dbReference>
<evidence type="ECO:0000313" key="3">
    <source>
        <dbReference type="EnsemblMetazoa" id="AFAF013075-PA"/>
    </source>
</evidence>
<dbReference type="GO" id="GO:0004601">
    <property type="term" value="F:peroxidase activity"/>
    <property type="evidence" value="ECO:0007669"/>
    <property type="project" value="UniProtKB-KW"/>
</dbReference>
<dbReference type="Pfam" id="PF03098">
    <property type="entry name" value="An_peroxidase"/>
    <property type="match status" value="1"/>
</dbReference>
<dbReference type="CDD" id="cd09823">
    <property type="entry name" value="peroxinectin_like"/>
    <property type="match status" value="1"/>
</dbReference>
<dbReference type="EnsemblMetazoa" id="AFAF013075-RA">
    <property type="protein sequence ID" value="AFAF013075-PA"/>
    <property type="gene ID" value="AFAF013075"/>
</dbReference>
<dbReference type="GO" id="GO:0006979">
    <property type="term" value="P:response to oxidative stress"/>
    <property type="evidence" value="ECO:0007669"/>
    <property type="project" value="InterPro"/>
</dbReference>
<evidence type="ECO:0000256" key="1">
    <source>
        <dbReference type="ARBA" id="ARBA00022559"/>
    </source>
</evidence>
<keyword evidence="4" id="KW-1185">Reference proteome</keyword>
<dbReference type="PROSITE" id="PS50292">
    <property type="entry name" value="PEROXIDASE_3"/>
    <property type="match status" value="1"/>
</dbReference>
<organism evidence="3 4">
    <name type="scientific">Anopheles farauti</name>
    <dbReference type="NCBI Taxonomy" id="69004"/>
    <lineage>
        <taxon>Eukaryota</taxon>
        <taxon>Metazoa</taxon>
        <taxon>Ecdysozoa</taxon>
        <taxon>Arthropoda</taxon>
        <taxon>Hexapoda</taxon>
        <taxon>Insecta</taxon>
        <taxon>Pterygota</taxon>
        <taxon>Neoptera</taxon>
        <taxon>Endopterygota</taxon>
        <taxon>Diptera</taxon>
        <taxon>Nematocera</taxon>
        <taxon>Culicoidea</taxon>
        <taxon>Culicidae</taxon>
        <taxon>Anophelinae</taxon>
        <taxon>Anopheles</taxon>
    </lineage>
</organism>
<dbReference type="Proteomes" id="UP000075886">
    <property type="component" value="Unassembled WGS sequence"/>
</dbReference>
<reference evidence="3" key="2">
    <citation type="submission" date="2020-05" db="UniProtKB">
        <authorList>
            <consortium name="EnsemblMetazoa"/>
        </authorList>
    </citation>
    <scope>IDENTIFICATION</scope>
    <source>
        <strain evidence="3">FAR1</strain>
    </source>
</reference>
<dbReference type="PRINTS" id="PR00457">
    <property type="entry name" value="ANPEROXIDASE"/>
</dbReference>
<dbReference type="SUPFAM" id="SSF48113">
    <property type="entry name" value="Heme-dependent peroxidases"/>
    <property type="match status" value="1"/>
</dbReference>
<keyword evidence="1" id="KW-0560">Oxidoreductase</keyword>
<dbReference type="Gene3D" id="1.10.640.10">
    <property type="entry name" value="Haem peroxidase domain superfamily, animal type"/>
    <property type="match status" value="1"/>
</dbReference>